<sequence>MYLRKKTALISCITVSLIMVIYLMDKDVVERLLHRENSVDNQLQESKFLLVLVTTWKLSPEKLAVYENTVHIWGNWPLLVQPVLYTPAIPGDKVNNSQLDMHLGKTWKIQNVSKVACGQIPVLKSMIVDVLASFTNYDFYGYANGDILFDESLINTLKSIKEKIPQNKPILIVGQRINVNFTNRNHVAISDILQIAQSGYLMKGVAVDYFITNQHFPWHKILDLVVGRIKYDNWLIYFANSQNITIIDTTHTLTAVHQTTTDGNDAGWKHPNKYCNDAIIRANKKRFRTRWGYIWCVPYYTESNRKTNEIEILHRKTSPSCKP</sequence>
<gene>
    <name evidence="2" type="ORF">OCBIM_22011524mg</name>
</gene>
<name>A0A0L8FPX0_OCTBM</name>
<reference evidence="2" key="1">
    <citation type="submission" date="2015-07" db="EMBL/GenBank/DDBJ databases">
        <title>MeaNS - Measles Nucleotide Surveillance Program.</title>
        <authorList>
            <person name="Tran T."/>
            <person name="Druce J."/>
        </authorList>
    </citation>
    <scope>NUCLEOTIDE SEQUENCE</scope>
    <source>
        <strain evidence="2">UCB-OBI-ISO-001</strain>
        <tissue evidence="2">Gonad</tissue>
    </source>
</reference>
<keyword evidence="1" id="KW-0472">Membrane</keyword>
<dbReference type="OrthoDB" id="6046730at2759"/>
<dbReference type="OMA" id="CVERYTV"/>
<dbReference type="EMBL" id="KQ427769">
    <property type="protein sequence ID" value="KOF66728.1"/>
    <property type="molecule type" value="Genomic_DNA"/>
</dbReference>
<organism evidence="2">
    <name type="scientific">Octopus bimaculoides</name>
    <name type="common">California two-spotted octopus</name>
    <dbReference type="NCBI Taxonomy" id="37653"/>
    <lineage>
        <taxon>Eukaryota</taxon>
        <taxon>Metazoa</taxon>
        <taxon>Spiralia</taxon>
        <taxon>Lophotrochozoa</taxon>
        <taxon>Mollusca</taxon>
        <taxon>Cephalopoda</taxon>
        <taxon>Coleoidea</taxon>
        <taxon>Octopodiformes</taxon>
        <taxon>Octopoda</taxon>
        <taxon>Incirrata</taxon>
        <taxon>Octopodidae</taxon>
        <taxon>Octopus</taxon>
    </lineage>
</organism>
<dbReference type="EMBL" id="KQ427769">
    <property type="protein sequence ID" value="KOF66729.1"/>
    <property type="molecule type" value="Genomic_DNA"/>
</dbReference>
<dbReference type="STRING" id="37653.A0A0L8FPX0"/>
<proteinExistence type="predicted"/>
<keyword evidence="1" id="KW-0812">Transmembrane</keyword>
<accession>A0A0L8FPX0</accession>
<evidence type="ECO:0000313" key="2">
    <source>
        <dbReference type="EMBL" id="KOF66729.1"/>
    </source>
</evidence>
<feature type="transmembrane region" description="Helical" evidence="1">
    <location>
        <begin position="7"/>
        <end position="24"/>
    </location>
</feature>
<dbReference type="KEGG" id="obi:106881932"/>
<evidence type="ECO:0000256" key="1">
    <source>
        <dbReference type="SAM" id="Phobius"/>
    </source>
</evidence>
<dbReference type="AlphaFoldDB" id="A0A0L8FPX0"/>
<keyword evidence="1" id="KW-1133">Transmembrane helix</keyword>
<protein>
    <submittedName>
        <fullName evidence="2">Uncharacterized protein</fullName>
    </submittedName>
</protein>